<dbReference type="InterPro" id="IPR036388">
    <property type="entry name" value="WH-like_DNA-bd_sf"/>
</dbReference>
<dbReference type="EMBL" id="VSSQ01000165">
    <property type="protein sequence ID" value="MPL82658.1"/>
    <property type="molecule type" value="Genomic_DNA"/>
</dbReference>
<dbReference type="AlphaFoldDB" id="A0A644UUB5"/>
<dbReference type="Pfam" id="PF12802">
    <property type="entry name" value="MarR_2"/>
    <property type="match status" value="1"/>
</dbReference>
<feature type="domain" description="HTH marR-type" evidence="4">
    <location>
        <begin position="24"/>
        <end position="161"/>
    </location>
</feature>
<keyword evidence="2" id="KW-0238">DNA-binding</keyword>
<sequence length="167" mass="19012">MRLTPPLENVYIVSLLTILYMDDRLPAAILIRILSNHIKRNLDSAASKGPLKNMTGTQIQIIGYIHHTAKSDVFQKDIETKYAIRRSTATGILQLMEKNGLITREPVGYDARLKKIVLTEKALTLSRQAKHNLSELEEQMTKDISAEELETFRFVIRKMQHNLGGIQ</sequence>
<reference evidence="5" key="1">
    <citation type="submission" date="2019-08" db="EMBL/GenBank/DDBJ databases">
        <authorList>
            <person name="Kucharzyk K."/>
            <person name="Murdoch R.W."/>
            <person name="Higgins S."/>
            <person name="Loffler F."/>
        </authorList>
    </citation>
    <scope>NUCLEOTIDE SEQUENCE</scope>
</reference>
<dbReference type="PROSITE" id="PS50995">
    <property type="entry name" value="HTH_MARR_2"/>
    <property type="match status" value="1"/>
</dbReference>
<proteinExistence type="predicted"/>
<dbReference type="InterPro" id="IPR000835">
    <property type="entry name" value="HTH_MarR-typ"/>
</dbReference>
<keyword evidence="1" id="KW-0805">Transcription regulation</keyword>
<evidence type="ECO:0000313" key="5">
    <source>
        <dbReference type="EMBL" id="MPL82658.1"/>
    </source>
</evidence>
<comment type="caution">
    <text evidence="5">The sequence shown here is derived from an EMBL/GenBank/DDBJ whole genome shotgun (WGS) entry which is preliminary data.</text>
</comment>
<dbReference type="PANTHER" id="PTHR42756:SF1">
    <property type="entry name" value="TRANSCRIPTIONAL REPRESSOR OF EMRAB OPERON"/>
    <property type="match status" value="1"/>
</dbReference>
<name>A0A644UUB5_9ZZZZ</name>
<evidence type="ECO:0000259" key="4">
    <source>
        <dbReference type="PROSITE" id="PS50995"/>
    </source>
</evidence>
<dbReference type="SUPFAM" id="SSF46785">
    <property type="entry name" value="Winged helix' DNA-binding domain"/>
    <property type="match status" value="1"/>
</dbReference>
<evidence type="ECO:0000256" key="2">
    <source>
        <dbReference type="ARBA" id="ARBA00023125"/>
    </source>
</evidence>
<dbReference type="PRINTS" id="PR00598">
    <property type="entry name" value="HTHMARR"/>
</dbReference>
<evidence type="ECO:0000256" key="1">
    <source>
        <dbReference type="ARBA" id="ARBA00023015"/>
    </source>
</evidence>
<dbReference type="SMART" id="SM00347">
    <property type="entry name" value="HTH_MARR"/>
    <property type="match status" value="1"/>
</dbReference>
<evidence type="ECO:0000256" key="3">
    <source>
        <dbReference type="ARBA" id="ARBA00023163"/>
    </source>
</evidence>
<protein>
    <submittedName>
        <fullName evidence="5">Transcriptional regulator SlyA</fullName>
    </submittedName>
</protein>
<gene>
    <name evidence="5" type="primary">slyA_10</name>
    <name evidence="5" type="ORF">SDC9_28606</name>
</gene>
<dbReference type="GO" id="GO:0003700">
    <property type="term" value="F:DNA-binding transcription factor activity"/>
    <property type="evidence" value="ECO:0007669"/>
    <property type="project" value="InterPro"/>
</dbReference>
<dbReference type="GO" id="GO:0003677">
    <property type="term" value="F:DNA binding"/>
    <property type="evidence" value="ECO:0007669"/>
    <property type="project" value="UniProtKB-KW"/>
</dbReference>
<keyword evidence="3" id="KW-0804">Transcription</keyword>
<accession>A0A644UUB5</accession>
<dbReference type="PANTHER" id="PTHR42756">
    <property type="entry name" value="TRANSCRIPTIONAL REGULATOR, MARR"/>
    <property type="match status" value="1"/>
</dbReference>
<organism evidence="5">
    <name type="scientific">bioreactor metagenome</name>
    <dbReference type="NCBI Taxonomy" id="1076179"/>
    <lineage>
        <taxon>unclassified sequences</taxon>
        <taxon>metagenomes</taxon>
        <taxon>ecological metagenomes</taxon>
    </lineage>
</organism>
<dbReference type="Gene3D" id="1.10.10.10">
    <property type="entry name" value="Winged helix-like DNA-binding domain superfamily/Winged helix DNA-binding domain"/>
    <property type="match status" value="1"/>
</dbReference>
<dbReference type="InterPro" id="IPR036390">
    <property type="entry name" value="WH_DNA-bd_sf"/>
</dbReference>